<dbReference type="EMBL" id="AP025732">
    <property type="protein sequence ID" value="BDI20189.1"/>
    <property type="molecule type" value="Genomic_DNA"/>
</dbReference>
<dbReference type="InterPro" id="IPR014729">
    <property type="entry name" value="Rossmann-like_a/b/a_fold"/>
</dbReference>
<protein>
    <recommendedName>
        <fullName evidence="1">Photolyase/cryptochrome alpha/beta domain-containing protein</fullName>
    </recommendedName>
</protein>
<dbReference type="PANTHER" id="PTHR11455:SF9">
    <property type="entry name" value="CRYPTOCHROME CIRCADIAN CLOCK 5 ISOFORM X1"/>
    <property type="match status" value="1"/>
</dbReference>
<dbReference type="SUPFAM" id="SSF52425">
    <property type="entry name" value="Cryptochrome/photolyase, N-terminal domain"/>
    <property type="match status" value="1"/>
</dbReference>
<reference evidence="2" key="1">
    <citation type="submission" date="2022-04" db="EMBL/GenBank/DDBJ databases">
        <title>Complete genome sequence of a cyanobacterium, Nostoc sp. SO-36, isolated in Antarctica.</title>
        <authorList>
            <person name="Kanesaki Y."/>
            <person name="Effendi D."/>
            <person name="Sakamoto T."/>
            <person name="Ohtani S."/>
            <person name="Awai K."/>
        </authorList>
    </citation>
    <scope>NUCLEOTIDE SEQUENCE</scope>
    <source>
        <strain evidence="2">SO-36</strain>
    </source>
</reference>
<dbReference type="PROSITE" id="PS51645">
    <property type="entry name" value="PHR_CRY_ALPHA_BETA"/>
    <property type="match status" value="1"/>
</dbReference>
<sequence>MSDLILFWHRRDLRISDNTGLAAAKRQSPKVVGVFCLDPNILERDDVAPVKITYMIGCLQKLQERYAQVGSQLLILHANPVQAIPALAEAINAKAVFWNWDVEPYSQERDRTIINALKEKGIKFLTKTGIKFSTPQMRSALVAINLIRFIPPSGKIGLPNRKLNQ</sequence>
<organism evidence="2 3">
    <name type="scientific">Nostoc cf. commune SO-36</name>
    <dbReference type="NCBI Taxonomy" id="449208"/>
    <lineage>
        <taxon>Bacteria</taxon>
        <taxon>Bacillati</taxon>
        <taxon>Cyanobacteriota</taxon>
        <taxon>Cyanophyceae</taxon>
        <taxon>Nostocales</taxon>
        <taxon>Nostocaceae</taxon>
        <taxon>Nostoc</taxon>
    </lineage>
</organism>
<dbReference type="InterPro" id="IPR036155">
    <property type="entry name" value="Crypto/Photolyase_N_sf"/>
</dbReference>
<evidence type="ECO:0000313" key="3">
    <source>
        <dbReference type="Proteomes" id="UP001055453"/>
    </source>
</evidence>
<evidence type="ECO:0000259" key="1">
    <source>
        <dbReference type="PROSITE" id="PS51645"/>
    </source>
</evidence>
<dbReference type="PANTHER" id="PTHR11455">
    <property type="entry name" value="CRYPTOCHROME"/>
    <property type="match status" value="1"/>
</dbReference>
<dbReference type="InterPro" id="IPR006050">
    <property type="entry name" value="DNA_photolyase_N"/>
</dbReference>
<dbReference type="Proteomes" id="UP001055453">
    <property type="component" value="Chromosome"/>
</dbReference>
<proteinExistence type="predicted"/>
<accession>A0ABM7ZAB2</accession>
<feature type="domain" description="Photolyase/cryptochrome alpha/beta" evidence="1">
    <location>
        <begin position="3"/>
        <end position="132"/>
    </location>
</feature>
<gene>
    <name evidence="2" type="ORF">ANSO36C_59910</name>
</gene>
<dbReference type="Pfam" id="PF00875">
    <property type="entry name" value="DNA_photolyase"/>
    <property type="match status" value="1"/>
</dbReference>
<dbReference type="InterPro" id="IPR002081">
    <property type="entry name" value="Cryptochrome/DNA_photolyase_1"/>
</dbReference>
<keyword evidence="3" id="KW-1185">Reference proteome</keyword>
<evidence type="ECO:0000313" key="2">
    <source>
        <dbReference type="EMBL" id="BDI20189.1"/>
    </source>
</evidence>
<dbReference type="Gene3D" id="3.40.50.620">
    <property type="entry name" value="HUPs"/>
    <property type="match status" value="1"/>
</dbReference>
<name>A0ABM7ZAB2_NOSCO</name>